<accession>A0A7K4AIQ2</accession>
<organism evidence="4 5">
    <name type="scientific">Methanothrix soehngenii</name>
    <name type="common">Methanosaeta concilii</name>
    <dbReference type="NCBI Taxonomy" id="2223"/>
    <lineage>
        <taxon>Archaea</taxon>
        <taxon>Methanobacteriati</taxon>
        <taxon>Methanobacteriota</taxon>
        <taxon>Stenosarchaea group</taxon>
        <taxon>Methanomicrobia</taxon>
        <taxon>Methanotrichales</taxon>
        <taxon>Methanotrichaceae</taxon>
        <taxon>Methanothrix</taxon>
    </lineage>
</organism>
<dbReference type="PANTHER" id="PTHR43877:SF2">
    <property type="entry name" value="AMINOALKYLPHOSPHONATE N-ACETYLTRANSFERASE-RELATED"/>
    <property type="match status" value="1"/>
</dbReference>
<dbReference type="Gene3D" id="3.40.630.30">
    <property type="match status" value="1"/>
</dbReference>
<evidence type="ECO:0000256" key="2">
    <source>
        <dbReference type="ARBA" id="ARBA00023315"/>
    </source>
</evidence>
<evidence type="ECO:0000259" key="3">
    <source>
        <dbReference type="PROSITE" id="PS51186"/>
    </source>
</evidence>
<evidence type="ECO:0000313" key="4">
    <source>
        <dbReference type="EMBL" id="NLJ22853.1"/>
    </source>
</evidence>
<keyword evidence="1 4" id="KW-0808">Transferase</keyword>
<dbReference type="Pfam" id="PF13508">
    <property type="entry name" value="Acetyltransf_7"/>
    <property type="match status" value="1"/>
</dbReference>
<dbReference type="EMBL" id="JAAYUN010000116">
    <property type="protein sequence ID" value="NLJ22853.1"/>
    <property type="molecule type" value="Genomic_DNA"/>
</dbReference>
<dbReference type="Proteomes" id="UP000544742">
    <property type="component" value="Unassembled WGS sequence"/>
</dbReference>
<gene>
    <name evidence="4" type="ORF">GX426_07060</name>
</gene>
<keyword evidence="2" id="KW-0012">Acyltransferase</keyword>
<comment type="caution">
    <text evidence="4">The sequence shown here is derived from an EMBL/GenBank/DDBJ whole genome shotgun (WGS) entry which is preliminary data.</text>
</comment>
<dbReference type="InterPro" id="IPR000182">
    <property type="entry name" value="GNAT_dom"/>
</dbReference>
<reference evidence="4 5" key="1">
    <citation type="journal article" date="2020" name="Biotechnol. Biofuels">
        <title>New insights from the biogas microbiome by comprehensive genome-resolved metagenomics of nearly 1600 species originating from multiple anaerobic digesters.</title>
        <authorList>
            <person name="Campanaro S."/>
            <person name="Treu L."/>
            <person name="Rodriguez-R L.M."/>
            <person name="Kovalovszki A."/>
            <person name="Ziels R.M."/>
            <person name="Maus I."/>
            <person name="Zhu X."/>
            <person name="Kougias P.G."/>
            <person name="Basile A."/>
            <person name="Luo G."/>
            <person name="Schluter A."/>
            <person name="Konstantinidis K.T."/>
            <person name="Angelidaki I."/>
        </authorList>
    </citation>
    <scope>NUCLEOTIDE SEQUENCE [LARGE SCALE GENOMIC DNA]</scope>
    <source>
        <strain evidence="4">AS27yjCOA_157</strain>
    </source>
</reference>
<dbReference type="CDD" id="cd04301">
    <property type="entry name" value="NAT_SF"/>
    <property type="match status" value="1"/>
</dbReference>
<name>A0A7K4AIQ2_METSH</name>
<dbReference type="InterPro" id="IPR050832">
    <property type="entry name" value="Bact_Acetyltransf"/>
</dbReference>
<dbReference type="AlphaFoldDB" id="A0A7K4AIQ2"/>
<evidence type="ECO:0000313" key="5">
    <source>
        <dbReference type="Proteomes" id="UP000544742"/>
    </source>
</evidence>
<sequence>MVIFIDRASPGDANEVLALQKLAYQSEAELNGDWTIPPLTQTLSEIQSEYETKVFLKAVCVDKIIGSVRASQNSGTCQVGRLIVHPDYQGRGIGTLLMKRIEEAFSCAERFELFTSTKSTSNIRLYRRMGYQELYEEDLSPNVRLVFMEKRRCYEETRVWNT</sequence>
<dbReference type="InterPro" id="IPR016181">
    <property type="entry name" value="Acyl_CoA_acyltransferase"/>
</dbReference>
<dbReference type="GO" id="GO:0016747">
    <property type="term" value="F:acyltransferase activity, transferring groups other than amino-acyl groups"/>
    <property type="evidence" value="ECO:0007669"/>
    <property type="project" value="InterPro"/>
</dbReference>
<evidence type="ECO:0000256" key="1">
    <source>
        <dbReference type="ARBA" id="ARBA00022679"/>
    </source>
</evidence>
<dbReference type="PANTHER" id="PTHR43877">
    <property type="entry name" value="AMINOALKYLPHOSPHONATE N-ACETYLTRANSFERASE-RELATED-RELATED"/>
    <property type="match status" value="1"/>
</dbReference>
<dbReference type="PROSITE" id="PS51186">
    <property type="entry name" value="GNAT"/>
    <property type="match status" value="1"/>
</dbReference>
<dbReference type="SUPFAM" id="SSF55729">
    <property type="entry name" value="Acyl-CoA N-acyltransferases (Nat)"/>
    <property type="match status" value="1"/>
</dbReference>
<dbReference type="OMA" id="YLCFQSE"/>
<feature type="domain" description="N-acetyltransferase" evidence="3">
    <location>
        <begin position="3"/>
        <end position="153"/>
    </location>
</feature>
<protein>
    <submittedName>
        <fullName evidence="4">GNAT family N-acetyltransferase</fullName>
    </submittedName>
</protein>
<proteinExistence type="predicted"/>